<dbReference type="Gene3D" id="3.40.50.410">
    <property type="entry name" value="von Willebrand factor, type A domain"/>
    <property type="match status" value="2"/>
</dbReference>
<dbReference type="InterPro" id="IPR036465">
    <property type="entry name" value="vWFA_dom_sf"/>
</dbReference>
<dbReference type="PRINTS" id="PR00453">
    <property type="entry name" value="VWFADOMAIN"/>
</dbReference>
<sequence length="616" mass="68261">MCDRAMDLAFLLDGSQALTEDEFLASKEFIFRVVERFRMGSAHTRATVLLYHSGVKTYDLQVQKRLFKKILHDLHYTGGHAGFLDEAVKYLAINIYDKNKREHAGRVAIILTASGNPRPVRAIVKMLRKKAITTLTVALGPGVNMGQINDITKANPNNRVYVLSSTGELPDRLLEVTDYLCTLGMEPEVPKPPGLKPTPGRARKVSPITSPATYVETKPRLLPSTPASTPPSGLSLVTTVPPYHPPATDVTFIIEGSDAVGEANFTKSLIFVEEVISQLTEEEEFIRITVIQYSVTVTVEINRWELRQQKDHLLQRLREIRWRGGSKTNTGEAVTMTLQEMTTIPPPHGPTPPRLVFLVTENPPTDTVTRPPTTSTQTQVYPIGVGPKVHETDLVQFSHPQRPLMVEDYNHLTSLVHRVVNITQTTVRPRYPTLPPLIIPTHSTLPLTAVRFAVQASISSVSGGRVGVPKPGETWLLDDGCHSLLCHPSGAVTVQNHKISCDRLEPPACRNNMPPVRVEEDCGCRWECPCMCMGSSTNHVVRFDGLPLRLDREGLCSYTLLMVSKGNREGSEVKLHTGPCQDSAKYSQICMTAMEVTHGPYTLLLKDDITVIRICV</sequence>
<dbReference type="CDD" id="cd01450">
    <property type="entry name" value="vWFA_subfamily_ECM"/>
    <property type="match status" value="1"/>
</dbReference>
<dbReference type="PANTHER" id="PTHR24020:SF87">
    <property type="entry name" value="COLLAGEN ALPHA-1(VI) CHAIN-LIKE"/>
    <property type="match status" value="1"/>
</dbReference>
<dbReference type="InterPro" id="IPR050525">
    <property type="entry name" value="ECM_Assembly_Org"/>
</dbReference>
<dbReference type="InterPro" id="IPR002035">
    <property type="entry name" value="VWF_A"/>
</dbReference>
<evidence type="ECO:0000313" key="4">
    <source>
        <dbReference type="Proteomes" id="UP001476798"/>
    </source>
</evidence>
<feature type="domain" description="VWFD" evidence="2">
    <location>
        <begin position="530"/>
        <end position="616"/>
    </location>
</feature>
<organism evidence="3 4">
    <name type="scientific">Goodea atripinnis</name>
    <dbReference type="NCBI Taxonomy" id="208336"/>
    <lineage>
        <taxon>Eukaryota</taxon>
        <taxon>Metazoa</taxon>
        <taxon>Chordata</taxon>
        <taxon>Craniata</taxon>
        <taxon>Vertebrata</taxon>
        <taxon>Euteleostomi</taxon>
        <taxon>Actinopterygii</taxon>
        <taxon>Neopterygii</taxon>
        <taxon>Teleostei</taxon>
        <taxon>Neoteleostei</taxon>
        <taxon>Acanthomorphata</taxon>
        <taxon>Ovalentaria</taxon>
        <taxon>Atherinomorphae</taxon>
        <taxon>Cyprinodontiformes</taxon>
        <taxon>Goodeidae</taxon>
        <taxon>Goodea</taxon>
    </lineage>
</organism>
<dbReference type="PANTHER" id="PTHR24020">
    <property type="entry name" value="COLLAGEN ALPHA"/>
    <property type="match status" value="1"/>
</dbReference>
<dbReference type="Proteomes" id="UP001476798">
    <property type="component" value="Unassembled WGS sequence"/>
</dbReference>
<gene>
    <name evidence="3" type="ORF">GOODEAATRI_018845</name>
</gene>
<dbReference type="SUPFAM" id="SSF53300">
    <property type="entry name" value="vWA-like"/>
    <property type="match status" value="2"/>
</dbReference>
<dbReference type="PROSITE" id="PS50234">
    <property type="entry name" value="VWFA"/>
    <property type="match status" value="2"/>
</dbReference>
<evidence type="ECO:0000259" key="1">
    <source>
        <dbReference type="PROSITE" id="PS50234"/>
    </source>
</evidence>
<feature type="domain" description="VWFA" evidence="1">
    <location>
        <begin position="249"/>
        <end position="419"/>
    </location>
</feature>
<comment type="caution">
    <text evidence="3">The sequence shown here is derived from an EMBL/GenBank/DDBJ whole genome shotgun (WGS) entry which is preliminary data.</text>
</comment>
<keyword evidence="4" id="KW-1185">Reference proteome</keyword>
<proteinExistence type="predicted"/>
<evidence type="ECO:0008006" key="5">
    <source>
        <dbReference type="Google" id="ProtNLM"/>
    </source>
</evidence>
<protein>
    <recommendedName>
        <fullName evidence="5">von Willebrand factor</fullName>
    </recommendedName>
</protein>
<evidence type="ECO:0000259" key="2">
    <source>
        <dbReference type="PROSITE" id="PS51233"/>
    </source>
</evidence>
<name>A0ABV0NVT9_9TELE</name>
<evidence type="ECO:0000313" key="3">
    <source>
        <dbReference type="EMBL" id="MEQ2175537.1"/>
    </source>
</evidence>
<dbReference type="InterPro" id="IPR001846">
    <property type="entry name" value="VWF_type-D"/>
</dbReference>
<dbReference type="EMBL" id="JAHRIO010051606">
    <property type="protein sequence ID" value="MEQ2175537.1"/>
    <property type="molecule type" value="Genomic_DNA"/>
</dbReference>
<dbReference type="SMART" id="SM00327">
    <property type="entry name" value="VWA"/>
    <property type="match status" value="2"/>
</dbReference>
<reference evidence="3 4" key="1">
    <citation type="submission" date="2021-06" db="EMBL/GenBank/DDBJ databases">
        <authorList>
            <person name="Palmer J.M."/>
        </authorList>
    </citation>
    <scope>NUCLEOTIDE SEQUENCE [LARGE SCALE GENOMIC DNA]</scope>
    <source>
        <strain evidence="3 4">GA_2019</strain>
        <tissue evidence="3">Muscle</tissue>
    </source>
</reference>
<dbReference type="Pfam" id="PF00092">
    <property type="entry name" value="VWA"/>
    <property type="match status" value="2"/>
</dbReference>
<dbReference type="PROSITE" id="PS51233">
    <property type="entry name" value="VWFD"/>
    <property type="match status" value="1"/>
</dbReference>
<feature type="domain" description="VWFA" evidence="1">
    <location>
        <begin position="7"/>
        <end position="180"/>
    </location>
</feature>
<accession>A0ABV0NVT9</accession>